<dbReference type="KEGG" id="snep:Enr13x_75240"/>
<dbReference type="AlphaFoldDB" id="A0A518I3D4"/>
<dbReference type="EC" id="2.7.13.3" evidence="2"/>
<evidence type="ECO:0000313" key="10">
    <source>
        <dbReference type="EMBL" id="QDV47613.1"/>
    </source>
</evidence>
<keyword evidence="11" id="KW-1185">Reference proteome</keyword>
<dbReference type="Gene3D" id="1.10.287.130">
    <property type="match status" value="1"/>
</dbReference>
<dbReference type="PROSITE" id="PS50109">
    <property type="entry name" value="HIS_KIN"/>
    <property type="match status" value="1"/>
</dbReference>
<dbReference type="SUPFAM" id="SSF52172">
    <property type="entry name" value="CheY-like"/>
    <property type="match status" value="1"/>
</dbReference>
<proteinExistence type="predicted"/>
<dbReference type="SMART" id="SM00387">
    <property type="entry name" value="HATPase_c"/>
    <property type="match status" value="1"/>
</dbReference>
<dbReference type="GO" id="GO:0000155">
    <property type="term" value="F:phosphorelay sensor kinase activity"/>
    <property type="evidence" value="ECO:0007669"/>
    <property type="project" value="InterPro"/>
</dbReference>
<dbReference type="Gene3D" id="3.30.565.10">
    <property type="entry name" value="Histidine kinase-like ATPase, C-terminal domain"/>
    <property type="match status" value="1"/>
</dbReference>
<feature type="domain" description="Response regulatory" evidence="9">
    <location>
        <begin position="2"/>
        <end position="118"/>
    </location>
</feature>
<dbReference type="EMBL" id="CP037423">
    <property type="protein sequence ID" value="QDV47613.1"/>
    <property type="molecule type" value="Genomic_DNA"/>
</dbReference>
<dbReference type="GO" id="GO:0009927">
    <property type="term" value="F:histidine phosphotransfer kinase activity"/>
    <property type="evidence" value="ECO:0007669"/>
    <property type="project" value="TreeGrafter"/>
</dbReference>
<keyword evidence="3 6" id="KW-0597">Phosphoprotein</keyword>
<dbReference type="PRINTS" id="PR00344">
    <property type="entry name" value="BCTRLSENSOR"/>
</dbReference>
<feature type="modified residue" description="4-aspartylphosphate" evidence="6">
    <location>
        <position position="51"/>
    </location>
</feature>
<evidence type="ECO:0000313" key="11">
    <source>
        <dbReference type="Proteomes" id="UP000319004"/>
    </source>
</evidence>
<dbReference type="Pfam" id="PF02518">
    <property type="entry name" value="HATPase_c"/>
    <property type="match status" value="1"/>
</dbReference>
<dbReference type="PANTHER" id="PTHR43047:SF72">
    <property type="entry name" value="OSMOSENSING HISTIDINE PROTEIN KINASE SLN1"/>
    <property type="match status" value="1"/>
</dbReference>
<dbReference type="InterPro" id="IPR036097">
    <property type="entry name" value="HisK_dim/P_sf"/>
</dbReference>
<comment type="catalytic activity">
    <reaction evidence="1">
        <text>ATP + protein L-histidine = ADP + protein N-phospho-L-histidine.</text>
        <dbReference type="EC" id="2.7.13.3"/>
    </reaction>
</comment>
<feature type="domain" description="Histidine kinase" evidence="8">
    <location>
        <begin position="156"/>
        <end position="404"/>
    </location>
</feature>
<sequence>MKILIADDSAMMRHVLVESLKQWDYEIVATENGAEAWERYQKERFPLVLSDWMMPEMDGLELVSRIRSSQSTDYTYIILLTAKSEKEDLVHAMEAGADDFLIKPCDTEELRVRVREGERIIRLEQSLAEQNRRLRETQAALVQSEKLAGLGQLAAGMAHEINNPISIVANNLSVLRREVAVLAETLSSYRRLSETLASARPDLADEIRQLEEDSDWEWTEENLPRLFESSSKGLKRVRDIVNNLRDFARLDEAELDQMDVNAALQSTRQVLAHKVKDGQVTVELCLRDDLPGLICHPAKIHQVLYNLLLNGIQATAPGGRVIVRTSADDEGTITVEVEDHGSGIEAEHLPRIFDPFFTTRPVGGGTGLGLAISYGIVRDHGGTIEVESEMGRGSTFRVMLPPRPKTE</sequence>
<protein>
    <recommendedName>
        <fullName evidence="2">histidine kinase</fullName>
        <ecNumber evidence="2">2.7.13.3</ecNumber>
    </recommendedName>
</protein>
<dbReference type="SMART" id="SM00388">
    <property type="entry name" value="HisKA"/>
    <property type="match status" value="1"/>
</dbReference>
<dbReference type="SUPFAM" id="SSF47384">
    <property type="entry name" value="Homodimeric domain of signal transducing histidine kinase"/>
    <property type="match status" value="1"/>
</dbReference>
<dbReference type="InterPro" id="IPR005467">
    <property type="entry name" value="His_kinase_dom"/>
</dbReference>
<gene>
    <name evidence="10" type="primary">zraS_7</name>
    <name evidence="10" type="ORF">Enr13x_75240</name>
</gene>
<evidence type="ECO:0000256" key="7">
    <source>
        <dbReference type="SAM" id="Coils"/>
    </source>
</evidence>
<dbReference type="CDD" id="cd17574">
    <property type="entry name" value="REC_OmpR"/>
    <property type="match status" value="1"/>
</dbReference>
<evidence type="ECO:0000256" key="5">
    <source>
        <dbReference type="ARBA" id="ARBA00022777"/>
    </source>
</evidence>
<evidence type="ECO:0000256" key="3">
    <source>
        <dbReference type="ARBA" id="ARBA00022553"/>
    </source>
</evidence>
<keyword evidence="5" id="KW-0418">Kinase</keyword>
<dbReference type="Proteomes" id="UP000319004">
    <property type="component" value="Chromosome"/>
</dbReference>
<feature type="coiled-coil region" evidence="7">
    <location>
        <begin position="120"/>
        <end position="147"/>
    </location>
</feature>
<name>A0A518I3D4_9BACT</name>
<evidence type="ECO:0000259" key="8">
    <source>
        <dbReference type="PROSITE" id="PS50109"/>
    </source>
</evidence>
<evidence type="ECO:0000256" key="6">
    <source>
        <dbReference type="PROSITE-ProRule" id="PRU00169"/>
    </source>
</evidence>
<dbReference type="Gene3D" id="3.40.50.2300">
    <property type="match status" value="1"/>
</dbReference>
<keyword evidence="7" id="KW-0175">Coiled coil</keyword>
<dbReference type="InterPro" id="IPR001789">
    <property type="entry name" value="Sig_transdc_resp-reg_receiver"/>
</dbReference>
<keyword evidence="4 10" id="KW-0808">Transferase</keyword>
<dbReference type="InterPro" id="IPR003661">
    <property type="entry name" value="HisK_dim/P_dom"/>
</dbReference>
<evidence type="ECO:0000259" key="9">
    <source>
        <dbReference type="PROSITE" id="PS50110"/>
    </source>
</evidence>
<organism evidence="10 11">
    <name type="scientific">Stieleria neptunia</name>
    <dbReference type="NCBI Taxonomy" id="2527979"/>
    <lineage>
        <taxon>Bacteria</taxon>
        <taxon>Pseudomonadati</taxon>
        <taxon>Planctomycetota</taxon>
        <taxon>Planctomycetia</taxon>
        <taxon>Pirellulales</taxon>
        <taxon>Pirellulaceae</taxon>
        <taxon>Stieleria</taxon>
    </lineage>
</organism>
<dbReference type="RefSeq" id="WP_145391706.1">
    <property type="nucleotide sequence ID" value="NZ_CP037423.1"/>
</dbReference>
<dbReference type="GO" id="GO:0005886">
    <property type="term" value="C:plasma membrane"/>
    <property type="evidence" value="ECO:0007669"/>
    <property type="project" value="TreeGrafter"/>
</dbReference>
<dbReference type="SMART" id="SM00448">
    <property type="entry name" value="REC"/>
    <property type="match status" value="1"/>
</dbReference>
<reference evidence="10 11" key="1">
    <citation type="submission" date="2019-03" db="EMBL/GenBank/DDBJ databases">
        <title>Deep-cultivation of Planctomycetes and their phenomic and genomic characterization uncovers novel biology.</title>
        <authorList>
            <person name="Wiegand S."/>
            <person name="Jogler M."/>
            <person name="Boedeker C."/>
            <person name="Pinto D."/>
            <person name="Vollmers J."/>
            <person name="Rivas-Marin E."/>
            <person name="Kohn T."/>
            <person name="Peeters S.H."/>
            <person name="Heuer A."/>
            <person name="Rast P."/>
            <person name="Oberbeckmann S."/>
            <person name="Bunk B."/>
            <person name="Jeske O."/>
            <person name="Meyerdierks A."/>
            <person name="Storesund J.E."/>
            <person name="Kallscheuer N."/>
            <person name="Luecker S."/>
            <person name="Lage O.M."/>
            <person name="Pohl T."/>
            <person name="Merkel B.J."/>
            <person name="Hornburger P."/>
            <person name="Mueller R.-W."/>
            <person name="Bruemmer F."/>
            <person name="Labrenz M."/>
            <person name="Spormann A.M."/>
            <person name="Op den Camp H."/>
            <person name="Overmann J."/>
            <person name="Amann R."/>
            <person name="Jetten M.S.M."/>
            <person name="Mascher T."/>
            <person name="Medema M.H."/>
            <person name="Devos D.P."/>
            <person name="Kaster A.-K."/>
            <person name="Ovreas L."/>
            <person name="Rohde M."/>
            <person name="Galperin M.Y."/>
            <person name="Jogler C."/>
        </authorList>
    </citation>
    <scope>NUCLEOTIDE SEQUENCE [LARGE SCALE GENOMIC DNA]</scope>
    <source>
        <strain evidence="10 11">Enr13</strain>
    </source>
</reference>
<dbReference type="PROSITE" id="PS50110">
    <property type="entry name" value="RESPONSE_REGULATORY"/>
    <property type="match status" value="1"/>
</dbReference>
<accession>A0A518I3D4</accession>
<dbReference type="CDD" id="cd00082">
    <property type="entry name" value="HisKA"/>
    <property type="match status" value="1"/>
</dbReference>
<evidence type="ECO:0000256" key="2">
    <source>
        <dbReference type="ARBA" id="ARBA00012438"/>
    </source>
</evidence>
<evidence type="ECO:0000256" key="4">
    <source>
        <dbReference type="ARBA" id="ARBA00022679"/>
    </source>
</evidence>
<dbReference type="InterPro" id="IPR003594">
    <property type="entry name" value="HATPase_dom"/>
</dbReference>
<dbReference type="InterPro" id="IPR004358">
    <property type="entry name" value="Sig_transdc_His_kin-like_C"/>
</dbReference>
<dbReference type="OrthoDB" id="260274at2"/>
<dbReference type="SUPFAM" id="SSF55874">
    <property type="entry name" value="ATPase domain of HSP90 chaperone/DNA topoisomerase II/histidine kinase"/>
    <property type="match status" value="1"/>
</dbReference>
<dbReference type="PANTHER" id="PTHR43047">
    <property type="entry name" value="TWO-COMPONENT HISTIDINE PROTEIN KINASE"/>
    <property type="match status" value="1"/>
</dbReference>
<dbReference type="InterPro" id="IPR036890">
    <property type="entry name" value="HATPase_C_sf"/>
</dbReference>
<dbReference type="InterPro" id="IPR011006">
    <property type="entry name" value="CheY-like_superfamily"/>
</dbReference>
<dbReference type="Pfam" id="PF00072">
    <property type="entry name" value="Response_reg"/>
    <property type="match status" value="1"/>
</dbReference>
<evidence type="ECO:0000256" key="1">
    <source>
        <dbReference type="ARBA" id="ARBA00000085"/>
    </source>
</evidence>